<dbReference type="PROSITE" id="PS00039">
    <property type="entry name" value="DEAD_ATP_HELICASE"/>
    <property type="match status" value="1"/>
</dbReference>
<dbReference type="InterPro" id="IPR001650">
    <property type="entry name" value="Helicase_C-like"/>
</dbReference>
<dbReference type="CDD" id="cd18787">
    <property type="entry name" value="SF2_C_DEAD"/>
    <property type="match status" value="1"/>
</dbReference>
<keyword evidence="3" id="KW-0378">Hydrolase</keyword>
<dbReference type="FunFam" id="3.40.50.300:FF:000008">
    <property type="entry name" value="ATP-dependent RNA helicase RhlB"/>
    <property type="match status" value="1"/>
</dbReference>
<dbReference type="InterPro" id="IPR014014">
    <property type="entry name" value="RNA_helicase_DEAD_Q_motif"/>
</dbReference>
<dbReference type="GO" id="GO:0016787">
    <property type="term" value="F:hydrolase activity"/>
    <property type="evidence" value="ECO:0007669"/>
    <property type="project" value="UniProtKB-KW"/>
</dbReference>
<dbReference type="SUPFAM" id="SSF52540">
    <property type="entry name" value="P-loop containing nucleoside triphosphate hydrolases"/>
    <property type="match status" value="1"/>
</dbReference>
<evidence type="ECO:0000256" key="7">
    <source>
        <dbReference type="PROSITE-ProRule" id="PRU00552"/>
    </source>
</evidence>
<dbReference type="EC" id="3.6.4.13" evidence="1"/>
<protein>
    <recommendedName>
        <fullName evidence="1">RNA helicase</fullName>
        <ecNumber evidence="1">3.6.4.13</ecNumber>
    </recommendedName>
</protein>
<gene>
    <name evidence="12" type="ORF">CINC_LOCUS2420</name>
</gene>
<organism evidence="12 13">
    <name type="scientific">Chrysodeixis includens</name>
    <name type="common">Soybean looper</name>
    <name type="synonym">Pseudoplusia includens</name>
    <dbReference type="NCBI Taxonomy" id="689277"/>
    <lineage>
        <taxon>Eukaryota</taxon>
        <taxon>Metazoa</taxon>
        <taxon>Ecdysozoa</taxon>
        <taxon>Arthropoda</taxon>
        <taxon>Hexapoda</taxon>
        <taxon>Insecta</taxon>
        <taxon>Pterygota</taxon>
        <taxon>Neoptera</taxon>
        <taxon>Endopterygota</taxon>
        <taxon>Lepidoptera</taxon>
        <taxon>Glossata</taxon>
        <taxon>Ditrysia</taxon>
        <taxon>Noctuoidea</taxon>
        <taxon>Noctuidae</taxon>
        <taxon>Plusiinae</taxon>
        <taxon>Chrysodeixis</taxon>
    </lineage>
</organism>
<evidence type="ECO:0000256" key="2">
    <source>
        <dbReference type="ARBA" id="ARBA00022741"/>
    </source>
</evidence>
<feature type="region of interest" description="Disordered" evidence="8">
    <location>
        <begin position="794"/>
        <end position="814"/>
    </location>
</feature>
<dbReference type="GO" id="GO:0003676">
    <property type="term" value="F:nucleic acid binding"/>
    <property type="evidence" value="ECO:0007669"/>
    <property type="project" value="InterPro"/>
</dbReference>
<dbReference type="SMART" id="SM00490">
    <property type="entry name" value="HELICc"/>
    <property type="match status" value="1"/>
</dbReference>
<keyword evidence="2" id="KW-0547">Nucleotide-binding</keyword>
<dbReference type="PROSITE" id="PS51192">
    <property type="entry name" value="HELICASE_ATP_BIND_1"/>
    <property type="match status" value="1"/>
</dbReference>
<dbReference type="InterPro" id="IPR027417">
    <property type="entry name" value="P-loop_NTPase"/>
</dbReference>
<dbReference type="AlphaFoldDB" id="A0A9P0FS91"/>
<evidence type="ECO:0000259" key="9">
    <source>
        <dbReference type="PROSITE" id="PS51192"/>
    </source>
</evidence>
<dbReference type="FunFam" id="3.40.50.300:FF:000079">
    <property type="entry name" value="probable ATP-dependent RNA helicase DDX17"/>
    <property type="match status" value="1"/>
</dbReference>
<dbReference type="PANTHER" id="PTHR47958">
    <property type="entry name" value="ATP-DEPENDENT RNA HELICASE DBP3"/>
    <property type="match status" value="1"/>
</dbReference>
<evidence type="ECO:0000256" key="1">
    <source>
        <dbReference type="ARBA" id="ARBA00012552"/>
    </source>
</evidence>
<feature type="domain" description="Helicase C-terminal" evidence="10">
    <location>
        <begin position="329"/>
        <end position="476"/>
    </location>
</feature>
<sequence>MALNIVTKFLRRRSVCKLVLDCSNQQLTEVTSFNLIKTLSVPYSTSSPKQNLFSSKLKPYLQRFYATVPAQKGDVDNYRNEHNITVIGEDIPDPYTDIDKSGFPEYIKSFLKNQGFSKPTVIQSQGWPIALSGQNFVGIAQTGTGKTLAYLLPAVVHIKEKKARKGRGPIVLVLAPTRELARQIEQVAKDFERALNIRCLCIYGGASRSIQAQKLNEGVDILIATPGRLNDFIVSKTTSLFRSTYVVLDEADRMLDMGFEPQIRQALEGVPLERQILMFSATWPKEVRHLAKDYLGDFVQVNVGSTQLSANHNITQRIHICDQNDKMNLFKSIMHEISGEGFGKMLIFTNTKKFVDTLALTLRQNGWPADGIHGDKTQMQRDRIIGKFKHGQTNILVATDVAARGLDVDGVTHVINYDFPNTSEDYIHRIGRTGRQDNKGVSHTILTDENARQAKSLIEVLKEANQDIPKELSDLAQSYNELKDKERQSKWKPRPYGKQYNRQYNNQYDNQNDLSFYGVIETTIKRSTKAYAIRMIYIGEHTLSKEEIIKHFSETIHLVNSTYCELNVYGFLLVYDSYFVHIIEGSEDTIHRHLRFLFHREAKWIAEMEKQDQEANGDADAEGLTVILNDEETERQQRKIFKGLKTVMIYHSVRTLKFTSWRAVTARPPSLIGKLNLYGPLQEHLEQLRIFLSKVARICAFAKADEHLHFEGLRVIDPKMEALPEVALLDFLLHSPHILDLRETMNLHRRVDDYLYFFEEVWPLPTHVTPRFLYKLKIDDSFVEPLPIMPWDMVKKEGEDEEKEEGQTGSSSSD</sequence>
<keyword evidence="4" id="KW-0347">Helicase</keyword>
<feature type="short sequence motif" description="Q motif" evidence="7">
    <location>
        <begin position="96"/>
        <end position="124"/>
    </location>
</feature>
<dbReference type="InterPro" id="IPR014001">
    <property type="entry name" value="Helicase_ATP-bd"/>
</dbReference>
<reference evidence="12" key="1">
    <citation type="submission" date="2021-12" db="EMBL/GenBank/DDBJ databases">
        <authorList>
            <person name="King R."/>
        </authorList>
    </citation>
    <scope>NUCLEOTIDE SEQUENCE</scope>
</reference>
<dbReference type="Proteomes" id="UP001154114">
    <property type="component" value="Chromosome 13"/>
</dbReference>
<evidence type="ECO:0000313" key="12">
    <source>
        <dbReference type="EMBL" id="CAH0584178.1"/>
    </source>
</evidence>
<dbReference type="InterPro" id="IPR011545">
    <property type="entry name" value="DEAD/DEAH_box_helicase_dom"/>
</dbReference>
<evidence type="ECO:0000256" key="6">
    <source>
        <dbReference type="ARBA" id="ARBA00047984"/>
    </source>
</evidence>
<evidence type="ECO:0000256" key="3">
    <source>
        <dbReference type="ARBA" id="ARBA00022801"/>
    </source>
</evidence>
<evidence type="ECO:0000259" key="11">
    <source>
        <dbReference type="PROSITE" id="PS51195"/>
    </source>
</evidence>
<dbReference type="GO" id="GO:0031047">
    <property type="term" value="P:regulatory ncRNA-mediated gene silencing"/>
    <property type="evidence" value="ECO:0007669"/>
    <property type="project" value="UniProtKB-ARBA"/>
</dbReference>
<dbReference type="SMART" id="SM00487">
    <property type="entry name" value="DEXDc"/>
    <property type="match status" value="1"/>
</dbReference>
<evidence type="ECO:0000259" key="10">
    <source>
        <dbReference type="PROSITE" id="PS51194"/>
    </source>
</evidence>
<proteinExistence type="predicted"/>
<dbReference type="GO" id="GO:0003724">
    <property type="term" value="F:RNA helicase activity"/>
    <property type="evidence" value="ECO:0007669"/>
    <property type="project" value="UniProtKB-EC"/>
</dbReference>
<dbReference type="Pfam" id="PF24787">
    <property type="entry name" value="TEX47"/>
    <property type="match status" value="1"/>
</dbReference>
<accession>A0A9P0FS91</accession>
<evidence type="ECO:0000313" key="13">
    <source>
        <dbReference type="Proteomes" id="UP001154114"/>
    </source>
</evidence>
<dbReference type="InterPro" id="IPR000629">
    <property type="entry name" value="RNA-helicase_DEAD-box_CS"/>
</dbReference>
<dbReference type="PROSITE" id="PS51195">
    <property type="entry name" value="Q_MOTIF"/>
    <property type="match status" value="1"/>
</dbReference>
<keyword evidence="13" id="KW-1185">Reference proteome</keyword>
<dbReference type="OrthoDB" id="196131at2759"/>
<dbReference type="InterPro" id="IPR055308">
    <property type="entry name" value="TEX47-like"/>
</dbReference>
<dbReference type="Gene3D" id="3.40.50.300">
    <property type="entry name" value="P-loop containing nucleotide triphosphate hydrolases"/>
    <property type="match status" value="2"/>
</dbReference>
<comment type="catalytic activity">
    <reaction evidence="6">
        <text>ATP + H2O = ADP + phosphate + H(+)</text>
        <dbReference type="Rhea" id="RHEA:13065"/>
        <dbReference type="ChEBI" id="CHEBI:15377"/>
        <dbReference type="ChEBI" id="CHEBI:15378"/>
        <dbReference type="ChEBI" id="CHEBI:30616"/>
        <dbReference type="ChEBI" id="CHEBI:43474"/>
        <dbReference type="ChEBI" id="CHEBI:456216"/>
        <dbReference type="EC" id="3.6.4.13"/>
    </reaction>
</comment>
<evidence type="ECO:0000256" key="8">
    <source>
        <dbReference type="SAM" id="MobiDB-lite"/>
    </source>
</evidence>
<evidence type="ECO:0000256" key="5">
    <source>
        <dbReference type="ARBA" id="ARBA00022840"/>
    </source>
</evidence>
<dbReference type="EMBL" id="LR824016">
    <property type="protein sequence ID" value="CAH0584178.1"/>
    <property type="molecule type" value="Genomic_DNA"/>
</dbReference>
<evidence type="ECO:0000256" key="4">
    <source>
        <dbReference type="ARBA" id="ARBA00022806"/>
    </source>
</evidence>
<name>A0A9P0FS91_CHRIL</name>
<dbReference type="GO" id="GO:0005524">
    <property type="term" value="F:ATP binding"/>
    <property type="evidence" value="ECO:0007669"/>
    <property type="project" value="UniProtKB-KW"/>
</dbReference>
<dbReference type="PROSITE" id="PS51194">
    <property type="entry name" value="HELICASE_CTER"/>
    <property type="match status" value="1"/>
</dbReference>
<keyword evidence="5" id="KW-0067">ATP-binding</keyword>
<dbReference type="Pfam" id="PF00270">
    <property type="entry name" value="DEAD"/>
    <property type="match status" value="1"/>
</dbReference>
<dbReference type="Pfam" id="PF00271">
    <property type="entry name" value="Helicase_C"/>
    <property type="match status" value="1"/>
</dbReference>
<feature type="domain" description="Helicase ATP-binding" evidence="9">
    <location>
        <begin position="127"/>
        <end position="301"/>
    </location>
</feature>
<feature type="domain" description="DEAD-box RNA helicase Q" evidence="11">
    <location>
        <begin position="96"/>
        <end position="124"/>
    </location>
</feature>